<sequence>MKRMKKILMKMRTVMASMNMEMMSPMTVTNRIRMTCQKRQIE</sequence>
<keyword evidence="2" id="KW-1185">Reference proteome</keyword>
<gene>
    <name evidence="1" type="ORF">ASIM_LOCUS6140</name>
</gene>
<evidence type="ECO:0000313" key="1">
    <source>
        <dbReference type="EMBL" id="VDK26578.1"/>
    </source>
</evidence>
<accession>A0A0M3JFF4</accession>
<dbReference type="AlphaFoldDB" id="A0A0M3JFF4"/>
<organism evidence="3">
    <name type="scientific">Anisakis simplex</name>
    <name type="common">Herring worm</name>
    <dbReference type="NCBI Taxonomy" id="6269"/>
    <lineage>
        <taxon>Eukaryota</taxon>
        <taxon>Metazoa</taxon>
        <taxon>Ecdysozoa</taxon>
        <taxon>Nematoda</taxon>
        <taxon>Chromadorea</taxon>
        <taxon>Rhabditida</taxon>
        <taxon>Spirurina</taxon>
        <taxon>Ascaridomorpha</taxon>
        <taxon>Ascaridoidea</taxon>
        <taxon>Anisakidae</taxon>
        <taxon>Anisakis</taxon>
        <taxon>Anisakis simplex complex</taxon>
    </lineage>
</organism>
<dbReference type="WBParaSite" id="ASIM_0000635501-mRNA-1">
    <property type="protein sequence ID" value="ASIM_0000635501-mRNA-1"/>
    <property type="gene ID" value="ASIM_0000635501"/>
</dbReference>
<name>A0A0M3JFF4_ANISI</name>
<protein>
    <submittedName>
        <fullName evidence="3">Alternative protein</fullName>
    </submittedName>
</protein>
<evidence type="ECO:0000313" key="3">
    <source>
        <dbReference type="WBParaSite" id="ASIM_0000635501-mRNA-1"/>
    </source>
</evidence>
<proteinExistence type="predicted"/>
<dbReference type="Proteomes" id="UP000267096">
    <property type="component" value="Unassembled WGS sequence"/>
</dbReference>
<dbReference type="EMBL" id="UYRR01012950">
    <property type="protein sequence ID" value="VDK26578.1"/>
    <property type="molecule type" value="Genomic_DNA"/>
</dbReference>
<evidence type="ECO:0000313" key="2">
    <source>
        <dbReference type="Proteomes" id="UP000267096"/>
    </source>
</evidence>
<reference evidence="1 2" key="2">
    <citation type="submission" date="2018-11" db="EMBL/GenBank/DDBJ databases">
        <authorList>
            <consortium name="Pathogen Informatics"/>
        </authorList>
    </citation>
    <scope>NUCLEOTIDE SEQUENCE [LARGE SCALE GENOMIC DNA]</scope>
</reference>
<reference evidence="3" key="1">
    <citation type="submission" date="2017-02" db="UniProtKB">
        <authorList>
            <consortium name="WormBaseParasite"/>
        </authorList>
    </citation>
    <scope>IDENTIFICATION</scope>
</reference>